<dbReference type="PANTHER" id="PTHR21600:SF89">
    <property type="entry name" value="RIBOSOMAL LARGE SUBUNIT PSEUDOURIDINE SYNTHASE A"/>
    <property type="match status" value="1"/>
</dbReference>
<name>A0ABS9CDD5_9BACT</name>
<reference evidence="2 3" key="1">
    <citation type="submission" date="2020-12" db="EMBL/GenBank/DDBJ databases">
        <title>Whole genome sequences of gut porcine anaerobes.</title>
        <authorList>
            <person name="Kubasova T."/>
            <person name="Jahodarova E."/>
            <person name="Rychlik I."/>
        </authorList>
    </citation>
    <scope>NUCLEOTIDE SEQUENCE [LARGE SCALE GENOMIC DNA]</scope>
    <source>
        <strain evidence="2 3">An925</strain>
    </source>
</reference>
<dbReference type="InterPro" id="IPR050188">
    <property type="entry name" value="RluA_PseudoU_synthase"/>
</dbReference>
<dbReference type="RefSeq" id="WP_301637343.1">
    <property type="nucleotide sequence ID" value="NZ_JADYTN010000002.1"/>
</dbReference>
<dbReference type="Proteomes" id="UP001200470">
    <property type="component" value="Unassembled WGS sequence"/>
</dbReference>
<dbReference type="InterPro" id="IPR006145">
    <property type="entry name" value="PsdUridine_synth_RsuA/RluA"/>
</dbReference>
<evidence type="ECO:0000313" key="2">
    <source>
        <dbReference type="EMBL" id="MCF2562767.1"/>
    </source>
</evidence>
<dbReference type="EMBL" id="JADYTN010000002">
    <property type="protein sequence ID" value="MCF2562767.1"/>
    <property type="molecule type" value="Genomic_DNA"/>
</dbReference>
<dbReference type="Gene3D" id="3.30.2350.10">
    <property type="entry name" value="Pseudouridine synthase"/>
    <property type="match status" value="1"/>
</dbReference>
<dbReference type="InterPro" id="IPR020103">
    <property type="entry name" value="PsdUridine_synth_cat_dom_sf"/>
</dbReference>
<evidence type="ECO:0000313" key="3">
    <source>
        <dbReference type="Proteomes" id="UP001200470"/>
    </source>
</evidence>
<comment type="caution">
    <text evidence="2">The sequence shown here is derived from an EMBL/GenBank/DDBJ whole genome shotgun (WGS) entry which is preliminary data.</text>
</comment>
<dbReference type="InterPro" id="IPR006224">
    <property type="entry name" value="PsdUridine_synth_RluA-like_CS"/>
</dbReference>
<organism evidence="2 3">
    <name type="scientific">Xylanibacter brevis</name>
    <dbReference type="NCBI Taxonomy" id="83231"/>
    <lineage>
        <taxon>Bacteria</taxon>
        <taxon>Pseudomonadati</taxon>
        <taxon>Bacteroidota</taxon>
        <taxon>Bacteroidia</taxon>
        <taxon>Bacteroidales</taxon>
        <taxon>Prevotellaceae</taxon>
        <taxon>Xylanibacter</taxon>
    </lineage>
</organism>
<protein>
    <submittedName>
        <fullName evidence="2">RluA family pseudouridine synthase</fullName>
    </submittedName>
</protein>
<dbReference type="CDD" id="cd02869">
    <property type="entry name" value="PseudoU_synth_RluA_like"/>
    <property type="match status" value="1"/>
</dbReference>
<keyword evidence="3" id="KW-1185">Reference proteome</keyword>
<accession>A0ABS9CDD5</accession>
<evidence type="ECO:0000259" key="1">
    <source>
        <dbReference type="Pfam" id="PF00849"/>
    </source>
</evidence>
<dbReference type="Pfam" id="PF00849">
    <property type="entry name" value="PseudoU_synth_2"/>
    <property type="match status" value="1"/>
</dbReference>
<gene>
    <name evidence="2" type="ORF">I6E12_01365</name>
</gene>
<dbReference type="PANTHER" id="PTHR21600">
    <property type="entry name" value="MITOCHONDRIAL RNA PSEUDOURIDINE SYNTHASE"/>
    <property type="match status" value="1"/>
</dbReference>
<dbReference type="SUPFAM" id="SSF55120">
    <property type="entry name" value="Pseudouridine synthase"/>
    <property type="match status" value="1"/>
</dbReference>
<feature type="domain" description="Pseudouridine synthase RsuA/RluA-like" evidence="1">
    <location>
        <begin position="253"/>
        <end position="398"/>
    </location>
</feature>
<dbReference type="PROSITE" id="PS01129">
    <property type="entry name" value="PSI_RLU"/>
    <property type="match status" value="1"/>
</dbReference>
<sequence length="462" mass="53216">MTLHPLYSDEKPPERFTYPFGYEPHPLCRQAATEVQTYIASHKELQDDADRGKMFGVLVCEQQGQLLFLAAYSGLLAGRNDWDYFVPPVFDAQQPDGYFKQEERAISAMTAETDRESRKQRSQKLQRWLFDQYRMLNAEGQSSQLVDIWQGYYRDRVVRKFPLPPGGTGDCCAPKLLQYAYQHELQPRCMAEFWWGQSPRQEIRHHLQYYPACSGKCKPVLSWMLKGLNVDPDPDTLSHPRKPIAIVYEDDSLLLVDKPSGVLSVPGRNETYSVETVMRERYPDSYVAHRLDMGTSGLLIVAKTLDAYRDLQDQFLHHEVRKRYVALLEPPAAGQILCPAKGTIRLPMRPDMTNRPLQMVDMEHGKTAVTDYEFIDSNTVSLTPHTGRTHQLRVHCAHPDGLGRPIQGDELYGHTNPTTSRIHPDDTDRLMLHAAEIWFRHPVTNQPMHFVLPFRHDKLHLI</sequence>
<proteinExistence type="predicted"/>